<name>A0A8S0RM87_OLEEU</name>
<evidence type="ECO:0000313" key="2">
    <source>
        <dbReference type="EMBL" id="CAA2980352.1"/>
    </source>
</evidence>
<proteinExistence type="predicted"/>
<gene>
    <name evidence="2" type="ORF">OLEA9_A061491</name>
</gene>
<organism evidence="2 3">
    <name type="scientific">Olea europaea subsp. europaea</name>
    <dbReference type="NCBI Taxonomy" id="158383"/>
    <lineage>
        <taxon>Eukaryota</taxon>
        <taxon>Viridiplantae</taxon>
        <taxon>Streptophyta</taxon>
        <taxon>Embryophyta</taxon>
        <taxon>Tracheophyta</taxon>
        <taxon>Spermatophyta</taxon>
        <taxon>Magnoliopsida</taxon>
        <taxon>eudicotyledons</taxon>
        <taxon>Gunneridae</taxon>
        <taxon>Pentapetalae</taxon>
        <taxon>asterids</taxon>
        <taxon>lamiids</taxon>
        <taxon>Lamiales</taxon>
        <taxon>Oleaceae</taxon>
        <taxon>Oleeae</taxon>
        <taxon>Olea</taxon>
    </lineage>
</organism>
<reference evidence="2 3" key="1">
    <citation type="submission" date="2019-12" db="EMBL/GenBank/DDBJ databases">
        <authorList>
            <person name="Alioto T."/>
            <person name="Alioto T."/>
            <person name="Gomez Garrido J."/>
        </authorList>
    </citation>
    <scope>NUCLEOTIDE SEQUENCE [LARGE SCALE GENOMIC DNA]</scope>
</reference>
<accession>A0A8S0RM87</accession>
<evidence type="ECO:0000256" key="1">
    <source>
        <dbReference type="SAM" id="MobiDB-lite"/>
    </source>
</evidence>
<comment type="caution">
    <text evidence="2">The sequence shown here is derived from an EMBL/GenBank/DDBJ whole genome shotgun (WGS) entry which is preliminary data.</text>
</comment>
<feature type="region of interest" description="Disordered" evidence="1">
    <location>
        <begin position="1"/>
        <end position="23"/>
    </location>
</feature>
<keyword evidence="3" id="KW-1185">Reference proteome</keyword>
<sequence>MREVKRKPGSGAESGKTRAMHMTGRAKLIVRKNLGFRYPILSPLSFNSSDRRLPIFSRCHHLPPANHREDLFTSSSSDLR</sequence>
<dbReference type="Gramene" id="OE9A061491T1">
    <property type="protein sequence ID" value="OE9A061491C1"/>
    <property type="gene ID" value="OE9A061491"/>
</dbReference>
<dbReference type="Proteomes" id="UP000594638">
    <property type="component" value="Unassembled WGS sequence"/>
</dbReference>
<evidence type="ECO:0000313" key="3">
    <source>
        <dbReference type="Proteomes" id="UP000594638"/>
    </source>
</evidence>
<dbReference type="AlphaFoldDB" id="A0A8S0RM87"/>
<dbReference type="EMBL" id="CACTIH010003645">
    <property type="protein sequence ID" value="CAA2980352.1"/>
    <property type="molecule type" value="Genomic_DNA"/>
</dbReference>
<protein>
    <submittedName>
        <fullName evidence="2">Uncharacterized protein</fullName>
    </submittedName>
</protein>